<accession>Q2RW25</accession>
<dbReference type="AlphaFoldDB" id="Q2RW25"/>
<evidence type="ECO:0000313" key="3">
    <source>
        <dbReference type="Proteomes" id="UP000001929"/>
    </source>
</evidence>
<keyword evidence="1" id="KW-0732">Signal</keyword>
<gene>
    <name evidence="2" type="ordered locus">Rru_A0869</name>
</gene>
<dbReference type="KEGG" id="rru:Rru_A0869"/>
<dbReference type="RefSeq" id="WP_011388624.1">
    <property type="nucleotide sequence ID" value="NC_007643.1"/>
</dbReference>
<name>Q2RW25_RHORT</name>
<organism evidence="2 3">
    <name type="scientific">Rhodospirillum rubrum (strain ATCC 11170 / ATH 1.1.1 / DSM 467 / LMG 4362 / NCIMB 8255 / S1)</name>
    <dbReference type="NCBI Taxonomy" id="269796"/>
    <lineage>
        <taxon>Bacteria</taxon>
        <taxon>Pseudomonadati</taxon>
        <taxon>Pseudomonadota</taxon>
        <taxon>Alphaproteobacteria</taxon>
        <taxon>Rhodospirillales</taxon>
        <taxon>Rhodospirillaceae</taxon>
        <taxon>Rhodospirillum</taxon>
    </lineage>
</organism>
<feature type="chain" id="PRO_5004215064" description="Glycine zipper domain-containing protein" evidence="1">
    <location>
        <begin position="23"/>
        <end position="273"/>
    </location>
</feature>
<dbReference type="EMBL" id="CP000230">
    <property type="protein sequence ID" value="ABC21670.1"/>
    <property type="molecule type" value="Genomic_DNA"/>
</dbReference>
<dbReference type="PATRIC" id="fig|269796.9.peg.924"/>
<reference evidence="2 3" key="1">
    <citation type="journal article" date="2011" name="Stand. Genomic Sci.">
        <title>Complete genome sequence of Rhodospirillum rubrum type strain (S1).</title>
        <authorList>
            <person name="Munk A.C."/>
            <person name="Copeland A."/>
            <person name="Lucas S."/>
            <person name="Lapidus A."/>
            <person name="Del Rio T.G."/>
            <person name="Barry K."/>
            <person name="Detter J.C."/>
            <person name="Hammon N."/>
            <person name="Israni S."/>
            <person name="Pitluck S."/>
            <person name="Brettin T."/>
            <person name="Bruce D."/>
            <person name="Han C."/>
            <person name="Tapia R."/>
            <person name="Gilna P."/>
            <person name="Schmutz J."/>
            <person name="Larimer F."/>
            <person name="Land M."/>
            <person name="Kyrpides N.C."/>
            <person name="Mavromatis K."/>
            <person name="Richardson P."/>
            <person name="Rohde M."/>
            <person name="Goker M."/>
            <person name="Klenk H.P."/>
            <person name="Zhang Y."/>
            <person name="Roberts G.P."/>
            <person name="Reslewic S."/>
            <person name="Schwartz D.C."/>
        </authorList>
    </citation>
    <scope>NUCLEOTIDE SEQUENCE [LARGE SCALE GENOMIC DNA]</scope>
    <source>
        <strain evidence="3">ATCC 11170 / ATH 1.1.1 / DSM 467 / LMG 4362 / NCIMB 8255 / S1</strain>
    </source>
</reference>
<evidence type="ECO:0000313" key="2">
    <source>
        <dbReference type="EMBL" id="ABC21670.1"/>
    </source>
</evidence>
<dbReference type="PROSITE" id="PS51257">
    <property type="entry name" value="PROKAR_LIPOPROTEIN"/>
    <property type="match status" value="1"/>
</dbReference>
<evidence type="ECO:0008006" key="4">
    <source>
        <dbReference type="Google" id="ProtNLM"/>
    </source>
</evidence>
<dbReference type="Proteomes" id="UP000001929">
    <property type="component" value="Chromosome"/>
</dbReference>
<keyword evidence="3" id="KW-1185">Reference proteome</keyword>
<protein>
    <recommendedName>
        <fullName evidence="4">Glycine zipper domain-containing protein</fullName>
    </recommendedName>
</protein>
<dbReference type="HOGENOM" id="CLU_1018951_0_0_5"/>
<sequence length="273" mass="29754">MIFIKKPSLKALSCASILFALSGCVPPNQFGEDYSRDVCKTKRDELIALDNHFSSNMVAGGIIGTLAGAGLGAAAAAATNGDIITATLIGAAAGMAVGAGSAYWNELSKQHGEGELLLFSLLGDMRRDEEKVTKAQIALDNLMSCRRTEAAQVHADYRAKRISAQEAKTRMEAIRRRAEKDVSVAKDINKGVQDRRGSYEYAFEQSKKIKTKNKKDKKKIEKTYTSMDKYCGSYNTSVQVAETSLNTEFKADGFTSSYLIYPDSTPNTQISCR</sequence>
<dbReference type="STRING" id="269796.Rru_A0869"/>
<evidence type="ECO:0000256" key="1">
    <source>
        <dbReference type="SAM" id="SignalP"/>
    </source>
</evidence>
<proteinExistence type="predicted"/>
<dbReference type="DNASU" id="3834346"/>
<dbReference type="EnsemblBacteria" id="ABC21670">
    <property type="protein sequence ID" value="ABC21670"/>
    <property type="gene ID" value="Rru_A0869"/>
</dbReference>
<feature type="signal peptide" evidence="1">
    <location>
        <begin position="1"/>
        <end position="22"/>
    </location>
</feature>